<reference evidence="1 2" key="1">
    <citation type="submission" date="2024-06" db="EMBL/GenBank/DDBJ databases">
        <authorList>
            <person name="Lee S.D."/>
        </authorList>
    </citation>
    <scope>NUCLEOTIDE SEQUENCE [LARGE SCALE GENOMIC DNA]</scope>
    <source>
        <strain evidence="1 2">N1-10</strain>
    </source>
</reference>
<evidence type="ECO:0000313" key="2">
    <source>
        <dbReference type="Proteomes" id="UP001592581"/>
    </source>
</evidence>
<evidence type="ECO:0000313" key="1">
    <source>
        <dbReference type="EMBL" id="MFC1440727.1"/>
    </source>
</evidence>
<gene>
    <name evidence="1" type="ORF">ABUW04_20925</name>
</gene>
<protein>
    <submittedName>
        <fullName evidence="1">Uncharacterized protein</fullName>
    </submittedName>
</protein>
<organism evidence="1 2">
    <name type="scientific">Streptacidiphilus jeojiensis</name>
    <dbReference type="NCBI Taxonomy" id="3229225"/>
    <lineage>
        <taxon>Bacteria</taxon>
        <taxon>Bacillati</taxon>
        <taxon>Actinomycetota</taxon>
        <taxon>Actinomycetes</taxon>
        <taxon>Kitasatosporales</taxon>
        <taxon>Streptomycetaceae</taxon>
        <taxon>Streptacidiphilus</taxon>
    </lineage>
</organism>
<name>A0ABV6XR20_9ACTN</name>
<accession>A0ABV6XR20</accession>
<proteinExistence type="predicted"/>
<comment type="caution">
    <text evidence="1">The sequence shown here is derived from an EMBL/GenBank/DDBJ whole genome shotgun (WGS) entry which is preliminary data.</text>
</comment>
<dbReference type="RefSeq" id="WP_380566186.1">
    <property type="nucleotide sequence ID" value="NZ_JBEUKS010000007.1"/>
</dbReference>
<dbReference type="Proteomes" id="UP001592581">
    <property type="component" value="Unassembled WGS sequence"/>
</dbReference>
<dbReference type="EMBL" id="JBEUKS010000007">
    <property type="protein sequence ID" value="MFC1440727.1"/>
    <property type="molecule type" value="Genomic_DNA"/>
</dbReference>
<keyword evidence="2" id="KW-1185">Reference proteome</keyword>
<sequence>MRAGKLWRFRSSTARREPEPAVRYGIPQVTPAHPVAGLDHALAQATALLSRARSARDWAEVQRLLGWIDAHLDQRLRLTRPPTPAP</sequence>